<dbReference type="EMBL" id="BMAW01125209">
    <property type="protein sequence ID" value="GFU11444.1"/>
    <property type="molecule type" value="Genomic_DNA"/>
</dbReference>
<keyword evidence="2" id="KW-1185">Reference proteome</keyword>
<accession>A0A8X6QCQ7</accession>
<dbReference type="AlphaFoldDB" id="A0A8X6QCQ7"/>
<gene>
    <name evidence="1" type="ORF">NPIL_126931</name>
</gene>
<evidence type="ECO:0000313" key="1">
    <source>
        <dbReference type="EMBL" id="GFU11444.1"/>
    </source>
</evidence>
<comment type="caution">
    <text evidence="1">The sequence shown here is derived from an EMBL/GenBank/DDBJ whole genome shotgun (WGS) entry which is preliminary data.</text>
</comment>
<sequence length="128" mass="15060">MRLESFANHNALTTTSPCRKFGLMMKPILPRYVHKQIHLSVRTSFFEHHHTPIACHCLLRNVNPRDSRSRFLSIELSLVNATVKCWPIISAQLPKRSRIRFSGGFMKDVWRCQTPKCLFYWNSTFRIV</sequence>
<evidence type="ECO:0000313" key="2">
    <source>
        <dbReference type="Proteomes" id="UP000887013"/>
    </source>
</evidence>
<dbReference type="Proteomes" id="UP000887013">
    <property type="component" value="Unassembled WGS sequence"/>
</dbReference>
<protein>
    <submittedName>
        <fullName evidence="1">Uncharacterized protein</fullName>
    </submittedName>
</protein>
<name>A0A8X6QCQ7_NEPPI</name>
<proteinExistence type="predicted"/>
<organism evidence="1 2">
    <name type="scientific">Nephila pilipes</name>
    <name type="common">Giant wood spider</name>
    <name type="synonym">Nephila maculata</name>
    <dbReference type="NCBI Taxonomy" id="299642"/>
    <lineage>
        <taxon>Eukaryota</taxon>
        <taxon>Metazoa</taxon>
        <taxon>Ecdysozoa</taxon>
        <taxon>Arthropoda</taxon>
        <taxon>Chelicerata</taxon>
        <taxon>Arachnida</taxon>
        <taxon>Araneae</taxon>
        <taxon>Araneomorphae</taxon>
        <taxon>Entelegynae</taxon>
        <taxon>Araneoidea</taxon>
        <taxon>Nephilidae</taxon>
        <taxon>Nephila</taxon>
    </lineage>
</organism>
<reference evidence="1" key="1">
    <citation type="submission" date="2020-08" db="EMBL/GenBank/DDBJ databases">
        <title>Multicomponent nature underlies the extraordinary mechanical properties of spider dragline silk.</title>
        <authorList>
            <person name="Kono N."/>
            <person name="Nakamura H."/>
            <person name="Mori M."/>
            <person name="Yoshida Y."/>
            <person name="Ohtoshi R."/>
            <person name="Malay A.D."/>
            <person name="Moran D.A.P."/>
            <person name="Tomita M."/>
            <person name="Numata K."/>
            <person name="Arakawa K."/>
        </authorList>
    </citation>
    <scope>NUCLEOTIDE SEQUENCE</scope>
</reference>